<feature type="compositionally biased region" description="Basic residues" evidence="1">
    <location>
        <begin position="297"/>
        <end position="311"/>
    </location>
</feature>
<gene>
    <name evidence="2" type="ORF">BDN70DRAFT_661639</name>
</gene>
<feature type="compositionally biased region" description="Pro residues" evidence="1">
    <location>
        <begin position="627"/>
        <end position="638"/>
    </location>
</feature>
<dbReference type="AlphaFoldDB" id="A0A9P5Z2D6"/>
<reference evidence="2" key="1">
    <citation type="submission" date="2020-11" db="EMBL/GenBank/DDBJ databases">
        <authorList>
            <consortium name="DOE Joint Genome Institute"/>
            <person name="Ahrendt S."/>
            <person name="Riley R."/>
            <person name="Andreopoulos W."/>
            <person name="Labutti K."/>
            <person name="Pangilinan J."/>
            <person name="Ruiz-Duenas F.J."/>
            <person name="Barrasa J.M."/>
            <person name="Sanchez-Garcia M."/>
            <person name="Camarero S."/>
            <person name="Miyauchi S."/>
            <person name="Serrano A."/>
            <person name="Linde D."/>
            <person name="Babiker R."/>
            <person name="Drula E."/>
            <person name="Ayuso-Fernandez I."/>
            <person name="Pacheco R."/>
            <person name="Padilla G."/>
            <person name="Ferreira P."/>
            <person name="Barriuso J."/>
            <person name="Kellner H."/>
            <person name="Castanera R."/>
            <person name="Alfaro M."/>
            <person name="Ramirez L."/>
            <person name="Pisabarro A.G."/>
            <person name="Kuo A."/>
            <person name="Tritt A."/>
            <person name="Lipzen A."/>
            <person name="He G."/>
            <person name="Yan M."/>
            <person name="Ng V."/>
            <person name="Cullen D."/>
            <person name="Martin F."/>
            <person name="Rosso M.-N."/>
            <person name="Henrissat B."/>
            <person name="Hibbett D."/>
            <person name="Martinez A.T."/>
            <person name="Grigoriev I.V."/>
        </authorList>
    </citation>
    <scope>NUCLEOTIDE SEQUENCE</scope>
    <source>
        <strain evidence="2">CIRM-BRFM 674</strain>
    </source>
</reference>
<evidence type="ECO:0000313" key="3">
    <source>
        <dbReference type="Proteomes" id="UP000807469"/>
    </source>
</evidence>
<feature type="compositionally biased region" description="Low complexity" evidence="1">
    <location>
        <begin position="655"/>
        <end position="671"/>
    </location>
</feature>
<feature type="region of interest" description="Disordered" evidence="1">
    <location>
        <begin position="265"/>
        <end position="322"/>
    </location>
</feature>
<feature type="region of interest" description="Disordered" evidence="1">
    <location>
        <begin position="587"/>
        <end position="677"/>
    </location>
</feature>
<feature type="compositionally biased region" description="Basic and acidic residues" evidence="1">
    <location>
        <begin position="269"/>
        <end position="289"/>
    </location>
</feature>
<organism evidence="2 3">
    <name type="scientific">Pholiota conissans</name>
    <dbReference type="NCBI Taxonomy" id="109636"/>
    <lineage>
        <taxon>Eukaryota</taxon>
        <taxon>Fungi</taxon>
        <taxon>Dikarya</taxon>
        <taxon>Basidiomycota</taxon>
        <taxon>Agaricomycotina</taxon>
        <taxon>Agaricomycetes</taxon>
        <taxon>Agaricomycetidae</taxon>
        <taxon>Agaricales</taxon>
        <taxon>Agaricineae</taxon>
        <taxon>Strophariaceae</taxon>
        <taxon>Pholiota</taxon>
    </lineage>
</organism>
<dbReference type="OrthoDB" id="3070249at2759"/>
<sequence length="981" mass="107418">MFVEGSSAPESMAHLPLHPIPPTSSSSELANALNFPPPRIPAVAVEVPITKPPDKPEERVEPQADALNEQTFVENTFQYPSIPDRYCSVKGCKAVIPGSYDYKMCPPCRERYRIYGNTKRAKWKYEREAFEREMSALRVAEDERRKANGLGPLADNIEELRAWELSIINEEVPMSPGVDGPPLGNDGFGSSASDTGGRPPYSAVLAGVHPSSIDSPHATSPYPHSSEPLPARMCTVSHCHKILPGCYRYKRCEQHRLQNRYHSKLKRTREKEEKSMGPEEKMEVLHDSEDSAEIISRQRKPKEGKKAKAPAKTKDSIPPTPETLFVKEYDPIAKEAEAEKKNSKSICGTLECHNLLFPGARWRTCEDCRTMARRLKFQARAEQKATESQYWRSVAEKMSAARKSEENSAVPTASGSGSGHATFNAPSTQSEATSTVDEDRDARADGDTDADADADADAETDPDAIDEALVKALVEHTPASSEPDPAQGQGRQLIWKTAETGRPESPPVWTKGYNKFRVSLPPTPPSPPPARAGEQVMKLDDQLAFKGYKPTTTSSAIGRILARNPNISVDAFSEILEVDGSKPVETAAAPLGKNKVTASMPVATPTIPTSHPFVYKAPEKRNGSGDPTPPPPPPPPAPTASKGKRKATPDERDSASSSKSSSFSPAPQSSMLPPPPSPFMAPYGYPPSYPYYPYYPPQYQIPPYLYENLPPVQHPPVSSSVSTLPSNFFPYPYVQQAYSYPPSMPYMLPRYPEGAPNAQPYPPYPTLSTPAPPPVPYPYYPQPPIATVPAVVPASISAPPTKKSKAVPKAGLASKSHPVRVDIQRDGNFNHYHYGAPGEVQTLAPPEKERAKRRKMDPDYLAKYQSLVAAKLSQSASNNATPSGITVSVVASSAGEHSAATQSAIIQVSENRDLTEMPSTSPATRTCVQKSCRRSIETDTIGNICEKCKLKLKRHQINTRKKFRLEPRKFLLDKDATKITD</sequence>
<feature type="compositionally biased region" description="Acidic residues" evidence="1">
    <location>
        <begin position="447"/>
        <end position="461"/>
    </location>
</feature>
<keyword evidence="3" id="KW-1185">Reference proteome</keyword>
<evidence type="ECO:0000256" key="1">
    <source>
        <dbReference type="SAM" id="MobiDB-lite"/>
    </source>
</evidence>
<feature type="region of interest" description="Disordered" evidence="1">
    <location>
        <begin position="1"/>
        <end position="30"/>
    </location>
</feature>
<dbReference type="EMBL" id="MU155204">
    <property type="protein sequence ID" value="KAF9479869.1"/>
    <property type="molecule type" value="Genomic_DNA"/>
</dbReference>
<feature type="region of interest" description="Disordered" evidence="1">
    <location>
        <begin position="175"/>
        <end position="225"/>
    </location>
</feature>
<comment type="caution">
    <text evidence="2">The sequence shown here is derived from an EMBL/GenBank/DDBJ whole genome shotgun (WGS) entry which is preliminary data.</text>
</comment>
<dbReference type="Proteomes" id="UP000807469">
    <property type="component" value="Unassembled WGS sequence"/>
</dbReference>
<name>A0A9P5Z2D6_9AGAR</name>
<protein>
    <submittedName>
        <fullName evidence="2">Uncharacterized protein</fullName>
    </submittedName>
</protein>
<proteinExistence type="predicted"/>
<accession>A0A9P5Z2D6</accession>
<feature type="region of interest" description="Disordered" evidence="1">
    <location>
        <begin position="401"/>
        <end position="461"/>
    </location>
</feature>
<evidence type="ECO:0000313" key="2">
    <source>
        <dbReference type="EMBL" id="KAF9479869.1"/>
    </source>
</evidence>
<feature type="compositionally biased region" description="Polar residues" evidence="1">
    <location>
        <begin position="407"/>
        <end position="435"/>
    </location>
</feature>